<name>A0ABX9JLN6_9BACT</name>
<sequence>MSAMSADTRRFTRSKALSRMLAAMLLLATIAAPPALAASSKNPGFYNNPLKPKLPNGGVIESCADPTLLRGQRRGDPYWYMYCTTDPLNDKDLDAQGKWVFHRIPQLRSLDLLHWEYVGDAFQSLPGYAVSNAGLWAPDVIYSSVHDKYYLFFVVTDTTTTACTSDSAIGVATSDSPTGPWKFSDEPVVGPRKDTANAEPCAFFWTFDPDVLGDSVGAESVLYYGSYSGGLFARTLTLTAEGAAVGADETRISLGNRYEGANVVFRDGYYYLFGSATNCCNGALTGYNVFAGRSTRPLGPFVDREGNSLLDTQVGGTPVLSMNGNRWVGTGHNTVFQDAAGQWWTAYHAVDRSDPFFESAAGFTKRPVLLDPLDWVDGWPAVRGGFWASDGKMPAPAAREGWKSRYRTKLAQPHVPGGSIASASDMFDGTALSDSWSWVRPPDSRTYALADGVFRFHVQNADIHLDSNNASLLSRPAPKGDYLVETRVRLDVPDDGCCFNYAQAGLVIYGGDDNFIKLTNTAMWETRQTEFTKELASVPAGWGRQGNTVVGPPSEDWTYLRVAVEHLTGEARRAAGGDTTAYTAYTSQNGVDWVRGGTWTHSLSNPRISLVAMGGGGDFTAEFDHVRVYALRSGERARR</sequence>
<dbReference type="CDD" id="cd18616">
    <property type="entry name" value="GH43_ABN-like"/>
    <property type="match status" value="1"/>
</dbReference>
<proteinExistence type="inferred from homology"/>
<dbReference type="SUPFAM" id="SSF75005">
    <property type="entry name" value="Arabinanase/levansucrase/invertase"/>
    <property type="match status" value="1"/>
</dbReference>
<dbReference type="Pfam" id="PF04616">
    <property type="entry name" value="Glyco_hydro_43"/>
    <property type="match status" value="1"/>
</dbReference>
<gene>
    <name evidence="7" type="ORF">ATI61_12125</name>
</gene>
<dbReference type="Gene3D" id="2.60.120.200">
    <property type="match status" value="1"/>
</dbReference>
<feature type="signal peptide" evidence="5">
    <location>
        <begin position="1"/>
        <end position="37"/>
    </location>
</feature>
<dbReference type="EMBL" id="QUMU01000021">
    <property type="protein sequence ID" value="REG20460.1"/>
    <property type="molecule type" value="Genomic_DNA"/>
</dbReference>
<evidence type="ECO:0000256" key="2">
    <source>
        <dbReference type="ARBA" id="ARBA00009865"/>
    </source>
</evidence>
<dbReference type="Gene3D" id="2.115.10.20">
    <property type="entry name" value="Glycosyl hydrolase domain, family 43"/>
    <property type="match status" value="1"/>
</dbReference>
<reference evidence="7 8" key="1">
    <citation type="submission" date="2018-08" db="EMBL/GenBank/DDBJ databases">
        <title>Genomic Encyclopedia of Archaeal and Bacterial Type Strains, Phase II (KMG-II): from individual species to whole genera.</title>
        <authorList>
            <person name="Goeker M."/>
        </authorList>
    </citation>
    <scope>NUCLEOTIDE SEQUENCE [LARGE SCALE GENOMIC DNA]</scope>
    <source>
        <strain evidence="7 8">DSM 2261</strain>
    </source>
</reference>
<dbReference type="InterPro" id="IPR050727">
    <property type="entry name" value="GH43_arabinanases"/>
</dbReference>
<accession>A0ABX9JLN6</accession>
<evidence type="ECO:0000313" key="8">
    <source>
        <dbReference type="Proteomes" id="UP000256345"/>
    </source>
</evidence>
<keyword evidence="3" id="KW-0378">Hydrolase</keyword>
<evidence type="ECO:0000256" key="4">
    <source>
        <dbReference type="ARBA" id="ARBA00023295"/>
    </source>
</evidence>
<comment type="pathway">
    <text evidence="1">Glycan metabolism; L-arabinan degradation.</text>
</comment>
<evidence type="ECO:0000313" key="7">
    <source>
        <dbReference type="EMBL" id="REG20460.1"/>
    </source>
</evidence>
<organism evidence="7 8">
    <name type="scientific">Archangium gephyra</name>
    <dbReference type="NCBI Taxonomy" id="48"/>
    <lineage>
        <taxon>Bacteria</taxon>
        <taxon>Pseudomonadati</taxon>
        <taxon>Myxococcota</taxon>
        <taxon>Myxococcia</taxon>
        <taxon>Myxococcales</taxon>
        <taxon>Cystobacterineae</taxon>
        <taxon>Archangiaceae</taxon>
        <taxon>Archangium</taxon>
    </lineage>
</organism>
<dbReference type="PANTHER" id="PTHR43301">
    <property type="entry name" value="ARABINAN ENDO-1,5-ALPHA-L-ARABINOSIDASE"/>
    <property type="match status" value="1"/>
</dbReference>
<evidence type="ECO:0000256" key="3">
    <source>
        <dbReference type="ARBA" id="ARBA00022801"/>
    </source>
</evidence>
<comment type="similarity">
    <text evidence="2">Belongs to the glycosyl hydrolase 43 family.</text>
</comment>
<dbReference type="InterPro" id="IPR013320">
    <property type="entry name" value="ConA-like_dom_sf"/>
</dbReference>
<protein>
    <submittedName>
        <fullName evidence="7">Arabinan endo-1,5-alpha-L-arabinosidase</fullName>
    </submittedName>
</protein>
<dbReference type="InterPro" id="IPR023296">
    <property type="entry name" value="Glyco_hydro_beta-prop_sf"/>
</dbReference>
<dbReference type="PANTHER" id="PTHR43301:SF3">
    <property type="entry name" value="ARABINAN ENDO-1,5-ALPHA-L-ARABINOSIDASE A-RELATED"/>
    <property type="match status" value="1"/>
</dbReference>
<dbReference type="Proteomes" id="UP000256345">
    <property type="component" value="Unassembled WGS sequence"/>
</dbReference>
<dbReference type="SUPFAM" id="SSF49899">
    <property type="entry name" value="Concanavalin A-like lectins/glucanases"/>
    <property type="match status" value="1"/>
</dbReference>
<keyword evidence="4" id="KW-0326">Glycosidase</keyword>
<keyword evidence="8" id="KW-1185">Reference proteome</keyword>
<evidence type="ECO:0000256" key="1">
    <source>
        <dbReference type="ARBA" id="ARBA00004834"/>
    </source>
</evidence>
<comment type="caution">
    <text evidence="7">The sequence shown here is derived from an EMBL/GenBank/DDBJ whole genome shotgun (WGS) entry which is preliminary data.</text>
</comment>
<dbReference type="InterPro" id="IPR041542">
    <property type="entry name" value="GH43_C2"/>
</dbReference>
<feature type="chain" id="PRO_5047310513" evidence="5">
    <location>
        <begin position="38"/>
        <end position="639"/>
    </location>
</feature>
<evidence type="ECO:0000259" key="6">
    <source>
        <dbReference type="Pfam" id="PF17851"/>
    </source>
</evidence>
<keyword evidence="5" id="KW-0732">Signal</keyword>
<evidence type="ECO:0000256" key="5">
    <source>
        <dbReference type="SAM" id="SignalP"/>
    </source>
</evidence>
<dbReference type="InterPro" id="IPR006710">
    <property type="entry name" value="Glyco_hydro_43"/>
</dbReference>
<feature type="domain" description="Beta-xylosidase C-terminal Concanavalin A-like" evidence="6">
    <location>
        <begin position="424"/>
        <end position="590"/>
    </location>
</feature>
<dbReference type="Pfam" id="PF17851">
    <property type="entry name" value="GH43_C2"/>
    <property type="match status" value="1"/>
</dbReference>